<dbReference type="SUPFAM" id="SSF52172">
    <property type="entry name" value="CheY-like"/>
    <property type="match status" value="1"/>
</dbReference>
<sequence>MENNKYHILIVEDDKEIRDGVEIYLKNQGYQVWKAANGKEGLEIVAQEEIHLAILDIMMPVMDGVTMLMKLREQNHEFPVIMLSAKSEEVDKIMGLNMGADDYVTKPFTPLELLARVNSHLRRYSKYLTAVSGEEQEKSHVYTIGGLELNEETVEVTVDGEAVKLTPMEFKIVQLLIKNPGRVFSADEIYERIWNEKAVNTDTIMVHVRNIREKIEIDPRNPKYLKVVWGVGYKIDKQ</sequence>
<dbReference type="RefSeq" id="WP_022153851.1">
    <property type="nucleotide sequence ID" value="NZ_DAWCKG010000022.1"/>
</dbReference>
<dbReference type="InterPro" id="IPR001789">
    <property type="entry name" value="Sig_transdc_resp-reg_receiver"/>
</dbReference>
<feature type="domain" description="OmpR/PhoB-type" evidence="11">
    <location>
        <begin position="139"/>
        <end position="237"/>
    </location>
</feature>
<keyword evidence="3" id="KW-0902">Two-component regulatory system</keyword>
<evidence type="ECO:0000259" key="11">
    <source>
        <dbReference type="PROSITE" id="PS51755"/>
    </source>
</evidence>
<evidence type="ECO:0000313" key="13">
    <source>
        <dbReference type="Proteomes" id="UP000476055"/>
    </source>
</evidence>
<dbReference type="PROSITE" id="PS50110">
    <property type="entry name" value="RESPONSE_REGULATORY"/>
    <property type="match status" value="1"/>
</dbReference>
<accession>A0A6L5YHI5</accession>
<feature type="domain" description="Response regulatory" evidence="10">
    <location>
        <begin position="7"/>
        <end position="121"/>
    </location>
</feature>
<dbReference type="SUPFAM" id="SSF46894">
    <property type="entry name" value="C-terminal effector domain of the bipartite response regulators"/>
    <property type="match status" value="1"/>
</dbReference>
<evidence type="ECO:0000256" key="1">
    <source>
        <dbReference type="ARBA" id="ARBA00018672"/>
    </source>
</evidence>
<evidence type="ECO:0000256" key="3">
    <source>
        <dbReference type="ARBA" id="ARBA00023012"/>
    </source>
</evidence>
<dbReference type="PANTHER" id="PTHR48111:SF2">
    <property type="entry name" value="RESPONSE REGULATOR SAER"/>
    <property type="match status" value="1"/>
</dbReference>
<dbReference type="GO" id="GO:0000976">
    <property type="term" value="F:transcription cis-regulatory region binding"/>
    <property type="evidence" value="ECO:0007669"/>
    <property type="project" value="TreeGrafter"/>
</dbReference>
<dbReference type="Gene3D" id="6.10.250.690">
    <property type="match status" value="1"/>
</dbReference>
<dbReference type="InterPro" id="IPR001867">
    <property type="entry name" value="OmpR/PhoB-type_DNA-bd"/>
</dbReference>
<keyword evidence="4" id="KW-0805">Transcription regulation</keyword>
<protein>
    <recommendedName>
        <fullName evidence="1">Stage 0 sporulation protein A homolog</fullName>
    </recommendedName>
</protein>
<proteinExistence type="predicted"/>
<evidence type="ECO:0000256" key="4">
    <source>
        <dbReference type="ARBA" id="ARBA00023015"/>
    </source>
</evidence>
<dbReference type="InterPro" id="IPR011006">
    <property type="entry name" value="CheY-like_superfamily"/>
</dbReference>
<dbReference type="SMART" id="SM00862">
    <property type="entry name" value="Trans_reg_C"/>
    <property type="match status" value="1"/>
</dbReference>
<dbReference type="PROSITE" id="PS51755">
    <property type="entry name" value="OMPR_PHOB"/>
    <property type="match status" value="1"/>
</dbReference>
<dbReference type="SMART" id="SM00448">
    <property type="entry name" value="REC"/>
    <property type="match status" value="1"/>
</dbReference>
<evidence type="ECO:0000256" key="7">
    <source>
        <dbReference type="ARBA" id="ARBA00024867"/>
    </source>
</evidence>
<dbReference type="GO" id="GO:0000156">
    <property type="term" value="F:phosphorelay response regulator activity"/>
    <property type="evidence" value="ECO:0007669"/>
    <property type="project" value="TreeGrafter"/>
</dbReference>
<dbReference type="GO" id="GO:0006355">
    <property type="term" value="P:regulation of DNA-templated transcription"/>
    <property type="evidence" value="ECO:0007669"/>
    <property type="project" value="InterPro"/>
</dbReference>
<dbReference type="Gene3D" id="1.10.10.10">
    <property type="entry name" value="Winged helix-like DNA-binding domain superfamily/Winged helix DNA-binding domain"/>
    <property type="match status" value="1"/>
</dbReference>
<feature type="modified residue" description="4-aspartylphosphate" evidence="8">
    <location>
        <position position="56"/>
    </location>
</feature>
<dbReference type="Gene3D" id="3.40.50.2300">
    <property type="match status" value="1"/>
</dbReference>
<reference evidence="12 13" key="1">
    <citation type="submission" date="2019-08" db="EMBL/GenBank/DDBJ databases">
        <title>In-depth cultivation of the pig gut microbiome towards novel bacterial diversity and tailored functional studies.</title>
        <authorList>
            <person name="Wylensek D."/>
            <person name="Hitch T.C.A."/>
            <person name="Clavel T."/>
        </authorList>
    </citation>
    <scope>NUCLEOTIDE SEQUENCE [LARGE SCALE GENOMIC DNA]</scope>
    <source>
        <strain evidence="12 13">WCA3-601-WT-6H</strain>
    </source>
</reference>
<dbReference type="InterPro" id="IPR036388">
    <property type="entry name" value="WH-like_DNA-bd_sf"/>
</dbReference>
<gene>
    <name evidence="12" type="ORF">FYJ59_02470</name>
</gene>
<dbReference type="CDD" id="cd17574">
    <property type="entry name" value="REC_OmpR"/>
    <property type="match status" value="1"/>
</dbReference>
<dbReference type="FunFam" id="3.40.50.2300:FF:000001">
    <property type="entry name" value="DNA-binding response regulator PhoB"/>
    <property type="match status" value="1"/>
</dbReference>
<evidence type="ECO:0000256" key="2">
    <source>
        <dbReference type="ARBA" id="ARBA00022553"/>
    </source>
</evidence>
<comment type="function">
    <text evidence="7">May play the central regulatory role in sporulation. It may be an element of the effector pathway responsible for the activation of sporulation genes in response to nutritional stress. Spo0A may act in concert with spo0H (a sigma factor) to control the expression of some genes that are critical to the sporulation process.</text>
</comment>
<dbReference type="GO" id="GO:0032993">
    <property type="term" value="C:protein-DNA complex"/>
    <property type="evidence" value="ECO:0007669"/>
    <property type="project" value="TreeGrafter"/>
</dbReference>
<dbReference type="CDD" id="cd00383">
    <property type="entry name" value="trans_reg_C"/>
    <property type="match status" value="1"/>
</dbReference>
<dbReference type="InterPro" id="IPR016032">
    <property type="entry name" value="Sig_transdc_resp-reg_C-effctor"/>
</dbReference>
<name>A0A6L5YHI5_9FIRM</name>
<dbReference type="Pfam" id="PF00486">
    <property type="entry name" value="Trans_reg_C"/>
    <property type="match status" value="1"/>
</dbReference>
<evidence type="ECO:0000256" key="5">
    <source>
        <dbReference type="ARBA" id="ARBA00023125"/>
    </source>
</evidence>
<dbReference type="Pfam" id="PF00072">
    <property type="entry name" value="Response_reg"/>
    <property type="match status" value="1"/>
</dbReference>
<organism evidence="12 13">
    <name type="scientific">Waltera intestinalis</name>
    <dbReference type="NCBI Taxonomy" id="2606635"/>
    <lineage>
        <taxon>Bacteria</taxon>
        <taxon>Bacillati</taxon>
        <taxon>Bacillota</taxon>
        <taxon>Clostridia</taxon>
        <taxon>Lachnospirales</taxon>
        <taxon>Lachnospiraceae</taxon>
        <taxon>Waltera</taxon>
    </lineage>
</organism>
<feature type="DNA-binding region" description="OmpR/PhoB-type" evidence="9">
    <location>
        <begin position="139"/>
        <end position="237"/>
    </location>
</feature>
<dbReference type="InterPro" id="IPR039420">
    <property type="entry name" value="WalR-like"/>
</dbReference>
<dbReference type="FunFam" id="1.10.10.10:FF:000018">
    <property type="entry name" value="DNA-binding response regulator ResD"/>
    <property type="match status" value="1"/>
</dbReference>
<keyword evidence="6" id="KW-0804">Transcription</keyword>
<keyword evidence="2 8" id="KW-0597">Phosphoprotein</keyword>
<dbReference type="EMBL" id="VUMU01000002">
    <property type="protein sequence ID" value="MST57122.1"/>
    <property type="molecule type" value="Genomic_DNA"/>
</dbReference>
<dbReference type="PANTHER" id="PTHR48111">
    <property type="entry name" value="REGULATOR OF RPOS"/>
    <property type="match status" value="1"/>
</dbReference>
<dbReference type="AlphaFoldDB" id="A0A6L5YHI5"/>
<keyword evidence="13" id="KW-1185">Reference proteome</keyword>
<dbReference type="GO" id="GO:0005829">
    <property type="term" value="C:cytosol"/>
    <property type="evidence" value="ECO:0007669"/>
    <property type="project" value="TreeGrafter"/>
</dbReference>
<evidence type="ECO:0000256" key="9">
    <source>
        <dbReference type="PROSITE-ProRule" id="PRU01091"/>
    </source>
</evidence>
<keyword evidence="5 9" id="KW-0238">DNA-binding</keyword>
<dbReference type="Proteomes" id="UP000476055">
    <property type="component" value="Unassembled WGS sequence"/>
</dbReference>
<comment type="caution">
    <text evidence="12">The sequence shown here is derived from an EMBL/GenBank/DDBJ whole genome shotgun (WGS) entry which is preliminary data.</text>
</comment>
<evidence type="ECO:0000259" key="10">
    <source>
        <dbReference type="PROSITE" id="PS50110"/>
    </source>
</evidence>
<evidence type="ECO:0000256" key="6">
    <source>
        <dbReference type="ARBA" id="ARBA00023163"/>
    </source>
</evidence>
<evidence type="ECO:0000256" key="8">
    <source>
        <dbReference type="PROSITE-ProRule" id="PRU00169"/>
    </source>
</evidence>
<evidence type="ECO:0000313" key="12">
    <source>
        <dbReference type="EMBL" id="MST57122.1"/>
    </source>
</evidence>